<proteinExistence type="predicted"/>
<accession>A0A0V0QPE4</accession>
<gene>
    <name evidence="2" type="ORF">PPERSA_08354</name>
</gene>
<dbReference type="InParanoid" id="A0A0V0QPE4"/>
<organism evidence="2 3">
    <name type="scientific">Pseudocohnilembus persalinus</name>
    <name type="common">Ciliate</name>
    <dbReference type="NCBI Taxonomy" id="266149"/>
    <lineage>
        <taxon>Eukaryota</taxon>
        <taxon>Sar</taxon>
        <taxon>Alveolata</taxon>
        <taxon>Ciliophora</taxon>
        <taxon>Intramacronucleata</taxon>
        <taxon>Oligohymenophorea</taxon>
        <taxon>Scuticociliatia</taxon>
        <taxon>Philasterida</taxon>
        <taxon>Pseudocohnilembidae</taxon>
        <taxon>Pseudocohnilembus</taxon>
    </lineage>
</organism>
<sequence length="332" mass="39309">MLQQIPKNQQYQKQMNLEFLKQAIKNHPISHTNNYQNVEKIKINEYINNNNINKNINNSKKKQEQRSHTHSVVSHHIKLQNHSSFSTLDPENQSTTQNTSPKKKCQQSSYFHSSINSQYINKQQQQKLQENQTQKNEKETNQEGAYLPKNFIKNIKNQNKYNLNKNQTTQQFFQPRKNHFSAQIKSYSHSNFSSFDLNNSTIQQNQPQQQQNQLQFSNLSNQQQQKEDQKQQEQFFSSNDITIQSIQQEKFLASLDDEISCQSLLFSENPTNQKTNIETQENQFNEKEENQQGDQYSQNNKNQKKLAKDQKCLQFKCGSKQIQQFFFDPKKN</sequence>
<dbReference type="Proteomes" id="UP000054937">
    <property type="component" value="Unassembled WGS sequence"/>
</dbReference>
<feature type="region of interest" description="Disordered" evidence="1">
    <location>
        <begin position="195"/>
        <end position="234"/>
    </location>
</feature>
<feature type="compositionally biased region" description="Polar residues" evidence="1">
    <location>
        <begin position="80"/>
        <end position="109"/>
    </location>
</feature>
<name>A0A0V0QPE4_PSEPJ</name>
<comment type="caution">
    <text evidence="2">The sequence shown here is derived from an EMBL/GenBank/DDBJ whole genome shotgun (WGS) entry which is preliminary data.</text>
</comment>
<evidence type="ECO:0000313" key="2">
    <source>
        <dbReference type="EMBL" id="KRX04139.1"/>
    </source>
</evidence>
<feature type="compositionally biased region" description="Low complexity" evidence="1">
    <location>
        <begin position="203"/>
        <end position="224"/>
    </location>
</feature>
<feature type="compositionally biased region" description="Low complexity" evidence="1">
    <location>
        <begin position="121"/>
        <end position="134"/>
    </location>
</feature>
<evidence type="ECO:0000313" key="3">
    <source>
        <dbReference type="Proteomes" id="UP000054937"/>
    </source>
</evidence>
<protein>
    <submittedName>
        <fullName evidence="2">Uncharacterized protein</fullName>
    </submittedName>
</protein>
<reference evidence="2 3" key="1">
    <citation type="journal article" date="2015" name="Sci. Rep.">
        <title>Genome of the facultative scuticociliatosis pathogen Pseudocohnilembus persalinus provides insight into its virulence through horizontal gene transfer.</title>
        <authorList>
            <person name="Xiong J."/>
            <person name="Wang G."/>
            <person name="Cheng J."/>
            <person name="Tian M."/>
            <person name="Pan X."/>
            <person name="Warren A."/>
            <person name="Jiang C."/>
            <person name="Yuan D."/>
            <person name="Miao W."/>
        </authorList>
    </citation>
    <scope>NUCLEOTIDE SEQUENCE [LARGE SCALE GENOMIC DNA]</scope>
    <source>
        <strain evidence="2">36N120E</strain>
    </source>
</reference>
<feature type="region of interest" description="Disordered" evidence="1">
    <location>
        <begin position="121"/>
        <end position="148"/>
    </location>
</feature>
<dbReference type="EMBL" id="LDAU01000121">
    <property type="protein sequence ID" value="KRX04139.1"/>
    <property type="molecule type" value="Genomic_DNA"/>
</dbReference>
<evidence type="ECO:0000256" key="1">
    <source>
        <dbReference type="SAM" id="MobiDB-lite"/>
    </source>
</evidence>
<feature type="region of interest" description="Disordered" evidence="1">
    <location>
        <begin position="55"/>
        <end position="109"/>
    </location>
</feature>
<dbReference type="AlphaFoldDB" id="A0A0V0QPE4"/>
<feature type="region of interest" description="Disordered" evidence="1">
    <location>
        <begin position="284"/>
        <end position="303"/>
    </location>
</feature>
<keyword evidence="3" id="KW-1185">Reference proteome</keyword>